<dbReference type="PANTHER" id="PTHR43266">
    <property type="entry name" value="MACROLIDE-EFFLUX PROTEIN"/>
    <property type="match status" value="1"/>
</dbReference>
<reference evidence="9" key="1">
    <citation type="submission" date="2022-02" db="EMBL/GenBank/DDBJ databases">
        <authorList>
            <person name="Lee M."/>
            <person name="Kim S.-J."/>
            <person name="Jung M.-Y."/>
        </authorList>
    </citation>
    <scope>NUCLEOTIDE SEQUENCE</scope>
    <source>
        <strain evidence="9">JHP9</strain>
    </source>
</reference>
<evidence type="ECO:0000256" key="7">
    <source>
        <dbReference type="SAM" id="MobiDB-lite"/>
    </source>
</evidence>
<gene>
    <name evidence="9" type="ORF">Bequi_02910</name>
</gene>
<feature type="transmembrane region" description="Helical" evidence="8">
    <location>
        <begin position="378"/>
        <end position="397"/>
    </location>
</feature>
<feature type="transmembrane region" description="Helical" evidence="8">
    <location>
        <begin position="76"/>
        <end position="95"/>
    </location>
</feature>
<dbReference type="SUPFAM" id="SSF103473">
    <property type="entry name" value="MFS general substrate transporter"/>
    <property type="match status" value="1"/>
</dbReference>
<dbReference type="Pfam" id="PF07690">
    <property type="entry name" value="MFS_1"/>
    <property type="match status" value="1"/>
</dbReference>
<feature type="transmembrane region" description="Helical" evidence="8">
    <location>
        <begin position="45"/>
        <end position="69"/>
    </location>
</feature>
<keyword evidence="5 8" id="KW-1133">Transmembrane helix</keyword>
<evidence type="ECO:0000256" key="2">
    <source>
        <dbReference type="ARBA" id="ARBA00022448"/>
    </source>
</evidence>
<feature type="transmembrane region" description="Helical" evidence="8">
    <location>
        <begin position="311"/>
        <end position="330"/>
    </location>
</feature>
<dbReference type="EMBL" id="JAKNCJ010000001">
    <property type="protein sequence ID" value="MCL6422341.1"/>
    <property type="molecule type" value="Genomic_DNA"/>
</dbReference>
<evidence type="ECO:0000256" key="5">
    <source>
        <dbReference type="ARBA" id="ARBA00022989"/>
    </source>
</evidence>
<protein>
    <submittedName>
        <fullName evidence="9">MFS transporter</fullName>
    </submittedName>
</protein>
<feature type="transmembrane region" description="Helical" evidence="8">
    <location>
        <begin position="12"/>
        <end position="39"/>
    </location>
</feature>
<name>A0ABT0QXF1_9MICO</name>
<organism evidence="9 10">
    <name type="scientific">Brachybacterium equifaecis</name>
    <dbReference type="NCBI Taxonomy" id="2910770"/>
    <lineage>
        <taxon>Bacteria</taxon>
        <taxon>Bacillati</taxon>
        <taxon>Actinomycetota</taxon>
        <taxon>Actinomycetes</taxon>
        <taxon>Micrococcales</taxon>
        <taxon>Dermabacteraceae</taxon>
        <taxon>Brachybacterium</taxon>
    </lineage>
</organism>
<comment type="caution">
    <text evidence="9">The sequence shown here is derived from an EMBL/GenBank/DDBJ whole genome shotgun (WGS) entry which is preliminary data.</text>
</comment>
<feature type="transmembrane region" description="Helical" evidence="8">
    <location>
        <begin position="282"/>
        <end position="305"/>
    </location>
</feature>
<evidence type="ECO:0000256" key="3">
    <source>
        <dbReference type="ARBA" id="ARBA00022475"/>
    </source>
</evidence>
<comment type="subcellular location">
    <subcellularLocation>
        <location evidence="1">Cell membrane</location>
        <topology evidence="1">Multi-pass membrane protein</topology>
    </subcellularLocation>
</comment>
<evidence type="ECO:0000256" key="4">
    <source>
        <dbReference type="ARBA" id="ARBA00022692"/>
    </source>
</evidence>
<dbReference type="InterPro" id="IPR036259">
    <property type="entry name" value="MFS_trans_sf"/>
</dbReference>
<dbReference type="InterPro" id="IPR011701">
    <property type="entry name" value="MFS"/>
</dbReference>
<accession>A0ABT0QXF1</accession>
<evidence type="ECO:0000313" key="10">
    <source>
        <dbReference type="Proteomes" id="UP001203761"/>
    </source>
</evidence>
<dbReference type="PANTHER" id="PTHR43266:SF2">
    <property type="entry name" value="MAJOR FACILITATOR SUPERFAMILY (MFS) PROFILE DOMAIN-CONTAINING PROTEIN"/>
    <property type="match status" value="1"/>
</dbReference>
<keyword evidence="2" id="KW-0813">Transport</keyword>
<feature type="region of interest" description="Disordered" evidence="7">
    <location>
        <begin position="399"/>
        <end position="423"/>
    </location>
</feature>
<dbReference type="RefSeq" id="WP_249736446.1">
    <property type="nucleotide sequence ID" value="NZ_JAKNCJ010000001.1"/>
</dbReference>
<evidence type="ECO:0000256" key="8">
    <source>
        <dbReference type="SAM" id="Phobius"/>
    </source>
</evidence>
<feature type="transmembrane region" description="Helical" evidence="8">
    <location>
        <begin position="252"/>
        <end position="270"/>
    </location>
</feature>
<evidence type="ECO:0000313" key="9">
    <source>
        <dbReference type="EMBL" id="MCL6422341.1"/>
    </source>
</evidence>
<keyword evidence="6 8" id="KW-0472">Membrane</keyword>
<dbReference type="CDD" id="cd06173">
    <property type="entry name" value="MFS_MefA_like"/>
    <property type="match status" value="1"/>
</dbReference>
<feature type="transmembrane region" description="Helical" evidence="8">
    <location>
        <begin position="166"/>
        <end position="185"/>
    </location>
</feature>
<proteinExistence type="predicted"/>
<keyword evidence="4 8" id="KW-0812">Transmembrane</keyword>
<keyword evidence="3" id="KW-1003">Cell membrane</keyword>
<sequence>MLSVLRDPRYRNLFAAQAVALVGTGLLTVALGLLAYDIAGPRAGAVLGTALTIKMVAYVAVAPVIAAVVSRLPTKAVLVGADLIRLAVAASLPFLTDIWQIYVLVFVLQSASATFTPAFQSLIPVVLPDEKDYTKALSLSRLAYDLESLVSPLLAAALLSVIEFDLLFAGTAVGFALSAVCVLATPLPARTPVAAAGSVWHRTTLGARIFARTPSLRFLMAMNLVVAAGTALVVVNSVVYVRDVFHLGSSSLGFALACCGTGSLLVALAVPRLLERVSDRRLMLVGAGLSSAALIGAVGMTAWAASGRGDGAWWLLLPLWLAIGAGNSMIGTPSGRLLARASDDSTRSSLYTAQFSLSHACFLLTYPLAGWIGAESLTAAAAVLAAIAIAGGVAARSERRGGSRGRRGGSRALEAAGQGRMAP</sequence>
<dbReference type="Gene3D" id="1.20.1250.20">
    <property type="entry name" value="MFS general substrate transporter like domains"/>
    <property type="match status" value="1"/>
</dbReference>
<evidence type="ECO:0000256" key="1">
    <source>
        <dbReference type="ARBA" id="ARBA00004651"/>
    </source>
</evidence>
<evidence type="ECO:0000256" key="6">
    <source>
        <dbReference type="ARBA" id="ARBA00023136"/>
    </source>
</evidence>
<keyword evidence="10" id="KW-1185">Reference proteome</keyword>
<dbReference type="Proteomes" id="UP001203761">
    <property type="component" value="Unassembled WGS sequence"/>
</dbReference>
<feature type="transmembrane region" description="Helical" evidence="8">
    <location>
        <begin position="218"/>
        <end position="240"/>
    </location>
</feature>